<keyword evidence="3" id="KW-1185">Reference proteome</keyword>
<keyword evidence="1" id="KW-0472">Membrane</keyword>
<dbReference type="Pfam" id="PF17332">
    <property type="entry name" value="DUF5592"/>
    <property type="match status" value="1"/>
</dbReference>
<keyword evidence="1" id="KW-1133">Transmembrane helix</keyword>
<dbReference type="EMBL" id="JAROYR010000018">
    <property type="protein sequence ID" value="MDH5158834.1"/>
    <property type="molecule type" value="Genomic_DNA"/>
</dbReference>
<evidence type="ECO:0000313" key="3">
    <source>
        <dbReference type="Proteomes" id="UP001159200"/>
    </source>
</evidence>
<dbReference type="Proteomes" id="UP001159200">
    <property type="component" value="Unassembled WGS sequence"/>
</dbReference>
<comment type="caution">
    <text evidence="2">The sequence shown here is derived from an EMBL/GenBank/DDBJ whole genome shotgun (WGS) entry which is preliminary data.</text>
</comment>
<keyword evidence="1" id="KW-0812">Transmembrane</keyword>
<feature type="transmembrane region" description="Helical" evidence="1">
    <location>
        <begin position="24"/>
        <end position="43"/>
    </location>
</feature>
<protein>
    <submittedName>
        <fullName evidence="2">DUF5592 family protein</fullName>
    </submittedName>
</protein>
<dbReference type="InterPro" id="IPR020275">
    <property type="entry name" value="DUF5592"/>
</dbReference>
<sequence length="124" mass="14474">MANRIPESTSVEAKLTRWLYMKDVVVIFTVFVIGYFLQALNIVPAQLTIYLYVLEVFIAAVLLIRPFGTNPTRRSLRVFMLTMTKDRNTYEEIPYSIISKTKEGKKNAIIRKQSSYKDFLEKQK</sequence>
<dbReference type="RefSeq" id="WP_031770355.1">
    <property type="nucleotide sequence ID" value="NZ_JAROYJ010000013.1"/>
</dbReference>
<evidence type="ECO:0000313" key="2">
    <source>
        <dbReference type="EMBL" id="MDH5158834.1"/>
    </source>
</evidence>
<gene>
    <name evidence="2" type="ORF">P5X59_10990</name>
</gene>
<accession>A0ABT6J260</accession>
<reference evidence="2 3" key="1">
    <citation type="submission" date="2023-03" db="EMBL/GenBank/DDBJ databases">
        <title>Bacterial isolates from washroom surfaces on a university campus.</title>
        <authorList>
            <person name="Holman D.B."/>
            <person name="Gzyl K.E."/>
            <person name="Taheri A.E."/>
        </authorList>
    </citation>
    <scope>NUCLEOTIDE SEQUENCE [LARGE SCALE GENOMIC DNA]</scope>
    <source>
        <strain evidence="2 3">RD01</strain>
    </source>
</reference>
<organism evidence="2 3">
    <name type="scientific">Staphylococcus cohnii</name>
    <dbReference type="NCBI Taxonomy" id="29382"/>
    <lineage>
        <taxon>Bacteria</taxon>
        <taxon>Bacillati</taxon>
        <taxon>Bacillota</taxon>
        <taxon>Bacilli</taxon>
        <taxon>Bacillales</taxon>
        <taxon>Staphylococcaceae</taxon>
        <taxon>Staphylococcus</taxon>
        <taxon>Staphylococcus cohnii species complex</taxon>
    </lineage>
</organism>
<feature type="transmembrane region" description="Helical" evidence="1">
    <location>
        <begin position="49"/>
        <end position="67"/>
    </location>
</feature>
<evidence type="ECO:0000256" key="1">
    <source>
        <dbReference type="SAM" id="Phobius"/>
    </source>
</evidence>
<name>A0ABT6J260_9STAP</name>
<proteinExistence type="predicted"/>